<organism evidence="4 5">
    <name type="scientific">Miniimonas arenae</name>
    <dbReference type="NCBI Taxonomy" id="676201"/>
    <lineage>
        <taxon>Bacteria</taxon>
        <taxon>Bacillati</taxon>
        <taxon>Actinomycetota</taxon>
        <taxon>Actinomycetes</taxon>
        <taxon>Micrococcales</taxon>
        <taxon>Beutenbergiaceae</taxon>
        <taxon>Miniimonas</taxon>
    </lineage>
</organism>
<protein>
    <submittedName>
        <fullName evidence="4">M23 family metallopeptidase</fullName>
    </submittedName>
</protein>
<dbReference type="InterPro" id="IPR016047">
    <property type="entry name" value="M23ase_b-sheet_dom"/>
</dbReference>
<keyword evidence="5" id="KW-1185">Reference proteome</keyword>
<dbReference type="SUPFAM" id="SSF51261">
    <property type="entry name" value="Duplicated hybrid motif"/>
    <property type="match status" value="1"/>
</dbReference>
<dbReference type="OrthoDB" id="1099523at2"/>
<feature type="domain" description="M23ase beta-sheet core" evidence="3">
    <location>
        <begin position="172"/>
        <end position="272"/>
    </location>
</feature>
<evidence type="ECO:0000313" key="5">
    <source>
        <dbReference type="Proteomes" id="UP000313849"/>
    </source>
</evidence>
<dbReference type="InterPro" id="IPR050570">
    <property type="entry name" value="Cell_wall_metabolism_enzyme"/>
</dbReference>
<evidence type="ECO:0000256" key="1">
    <source>
        <dbReference type="SAM" id="MobiDB-lite"/>
    </source>
</evidence>
<dbReference type="EMBL" id="VENP01000011">
    <property type="protein sequence ID" value="TNU76071.1"/>
    <property type="molecule type" value="Genomic_DNA"/>
</dbReference>
<evidence type="ECO:0000259" key="3">
    <source>
        <dbReference type="Pfam" id="PF01551"/>
    </source>
</evidence>
<evidence type="ECO:0000313" key="4">
    <source>
        <dbReference type="EMBL" id="TNU76071.1"/>
    </source>
</evidence>
<keyword evidence="2" id="KW-0732">Signal</keyword>
<dbReference type="AlphaFoldDB" id="A0A5C5BE40"/>
<feature type="compositionally biased region" description="Low complexity" evidence="1">
    <location>
        <begin position="406"/>
        <end position="440"/>
    </location>
</feature>
<dbReference type="Proteomes" id="UP000313849">
    <property type="component" value="Unassembled WGS sequence"/>
</dbReference>
<dbReference type="PANTHER" id="PTHR21666">
    <property type="entry name" value="PEPTIDASE-RELATED"/>
    <property type="match status" value="1"/>
</dbReference>
<sequence length="451" mass="44677">MRATVLTRGVAACLAAAVGVLVAGGAQAAPVPLPVSGESALAYLDSPIAGAAYLAPEHASPRWDRTSSARGAADSDGLSPMDYPLEEDSVDPLAEAASWWTPATATGTAPPPPAPLLSAVDAAVEQAAYRLSLAEAGVEVSELGWVHPLPNGKFASPFGFRGAIAGLTSAGLHNGVDLSAPLGYPIRAAAAGTVVYVGNGSRELGLSGWVVAIDHGDGVVTAYNHMAQAGVLVTLGQQVREGEIVALVGTEGRSTGPHLHFSVHVNGVAVDPVPFMLARGVDLRSGRTVTPVPLTADYLAAQAAFQANLVAIAMTPLPPVPVVQAPSPTPTPTPDPSPSPTPTPEPTASPTPEPSPSPSPSPSASPSPSPGPSATPHPSTTPTPTPSPTPEPSPQPSPSPSPTATPTPAATATPEPAGTQPSASAAPSAAASDEPTSSAAVAGDPEPTAAP</sequence>
<dbReference type="Pfam" id="PF01551">
    <property type="entry name" value="Peptidase_M23"/>
    <property type="match status" value="1"/>
</dbReference>
<proteinExistence type="predicted"/>
<dbReference type="InterPro" id="IPR011055">
    <property type="entry name" value="Dup_hybrid_motif"/>
</dbReference>
<feature type="region of interest" description="Disordered" evidence="1">
    <location>
        <begin position="60"/>
        <end position="86"/>
    </location>
</feature>
<evidence type="ECO:0000256" key="2">
    <source>
        <dbReference type="SAM" id="SignalP"/>
    </source>
</evidence>
<dbReference type="CDD" id="cd12797">
    <property type="entry name" value="M23_peptidase"/>
    <property type="match status" value="1"/>
</dbReference>
<name>A0A5C5BE40_9MICO</name>
<accession>A0A5C5BE40</accession>
<feature type="compositionally biased region" description="Pro residues" evidence="1">
    <location>
        <begin position="323"/>
        <end position="405"/>
    </location>
</feature>
<feature type="signal peptide" evidence="2">
    <location>
        <begin position="1"/>
        <end position="28"/>
    </location>
</feature>
<dbReference type="RefSeq" id="WP_139986296.1">
    <property type="nucleotide sequence ID" value="NZ_VENP01000011.1"/>
</dbReference>
<dbReference type="GO" id="GO:0004222">
    <property type="term" value="F:metalloendopeptidase activity"/>
    <property type="evidence" value="ECO:0007669"/>
    <property type="project" value="TreeGrafter"/>
</dbReference>
<reference evidence="4 5" key="1">
    <citation type="submission" date="2019-06" db="EMBL/GenBank/DDBJ databases">
        <title>Draft genome sequence of Miniimonas arenae KCTC 19750T isolated from sea sand.</title>
        <authorList>
            <person name="Park S.-J."/>
        </authorList>
    </citation>
    <scope>NUCLEOTIDE SEQUENCE [LARGE SCALE GENOMIC DNA]</scope>
    <source>
        <strain evidence="4 5">KCTC 19750</strain>
    </source>
</reference>
<feature type="region of interest" description="Disordered" evidence="1">
    <location>
        <begin position="323"/>
        <end position="451"/>
    </location>
</feature>
<feature type="chain" id="PRO_5023099758" evidence="2">
    <location>
        <begin position="29"/>
        <end position="451"/>
    </location>
</feature>
<gene>
    <name evidence="4" type="ORF">FH969_04560</name>
</gene>
<comment type="caution">
    <text evidence="4">The sequence shown here is derived from an EMBL/GenBank/DDBJ whole genome shotgun (WGS) entry which is preliminary data.</text>
</comment>
<dbReference type="Gene3D" id="2.70.70.10">
    <property type="entry name" value="Glucose Permease (Domain IIA)"/>
    <property type="match status" value="1"/>
</dbReference>
<dbReference type="PANTHER" id="PTHR21666:SF270">
    <property type="entry name" value="MUREIN HYDROLASE ACTIVATOR ENVC"/>
    <property type="match status" value="1"/>
</dbReference>